<dbReference type="InterPro" id="IPR023213">
    <property type="entry name" value="CAT-like_dom_sf"/>
</dbReference>
<dbReference type="Gene3D" id="3.30.559.10">
    <property type="entry name" value="Chloramphenicol acetyltransferase-like domain"/>
    <property type="match status" value="2"/>
</dbReference>
<keyword evidence="3" id="KW-0012">Acyltransferase</keyword>
<dbReference type="PANTHER" id="PTHR31623">
    <property type="entry name" value="F21J9.9"/>
    <property type="match status" value="1"/>
</dbReference>
<protein>
    <submittedName>
        <fullName evidence="4">Uncharacterized protein</fullName>
    </submittedName>
</protein>
<dbReference type="Pfam" id="PF02458">
    <property type="entry name" value="Transferase"/>
    <property type="match status" value="1"/>
</dbReference>
<evidence type="ECO:0000256" key="3">
    <source>
        <dbReference type="ARBA" id="ARBA00023315"/>
    </source>
</evidence>
<evidence type="ECO:0000313" key="5">
    <source>
        <dbReference type="Proteomes" id="UP001280121"/>
    </source>
</evidence>
<name>A0AAD9U7L9_9ROSI</name>
<evidence type="ECO:0000256" key="2">
    <source>
        <dbReference type="ARBA" id="ARBA00022679"/>
    </source>
</evidence>
<accession>A0AAD9U7L9</accession>
<dbReference type="Proteomes" id="UP001280121">
    <property type="component" value="Unassembled WGS sequence"/>
</dbReference>
<comment type="similarity">
    <text evidence="1">Belongs to the plant acyltransferase family.</text>
</comment>
<sequence length="425" mass="47725">MEIRIISSEIIKPCSSTPEHIRSYRLSAMDQFSLHTSIPLVFFYSGACKNSHHLKKSLSQTLTYYYPFAGRIKNGFSVDCDDYGVTFNEASVAGDMLELIKRPKIELLEQLRPYNEEEMLSAQVNLAVQVNHFDRGGVAICVSFRHAIADACAAAHFVRNWSKVANCGGYLIDAKDVIFDCNSIFPSQDVSGALSKRNHELENDDHEMIITKWFTFNNSKIAALQEKIGDRPTRFEALLALMWGAMIDANIKETNNNTPTPTLQFGALIPINLRRKMNPSLPEQCIGNVITIGMTEWPTKEIRANYNKIVFKARELMSIVDSYIKKGFPNGWKNCIKNEAAMDGNASEMKMFTFSSAYRLPFYETDFGCGKPLWVTLAQRGMKNTFSSTDTSDGKGIQVLVTLTEEDMTKLEQDPAILAYASSSN</sequence>
<keyword evidence="5" id="KW-1185">Reference proteome</keyword>
<evidence type="ECO:0000313" key="4">
    <source>
        <dbReference type="EMBL" id="KAK2649357.1"/>
    </source>
</evidence>
<dbReference type="GO" id="GO:0016746">
    <property type="term" value="F:acyltransferase activity"/>
    <property type="evidence" value="ECO:0007669"/>
    <property type="project" value="UniProtKB-KW"/>
</dbReference>
<evidence type="ECO:0000256" key="1">
    <source>
        <dbReference type="ARBA" id="ARBA00009861"/>
    </source>
</evidence>
<organism evidence="4 5">
    <name type="scientific">Dipteronia dyeriana</name>
    <dbReference type="NCBI Taxonomy" id="168575"/>
    <lineage>
        <taxon>Eukaryota</taxon>
        <taxon>Viridiplantae</taxon>
        <taxon>Streptophyta</taxon>
        <taxon>Embryophyta</taxon>
        <taxon>Tracheophyta</taxon>
        <taxon>Spermatophyta</taxon>
        <taxon>Magnoliopsida</taxon>
        <taxon>eudicotyledons</taxon>
        <taxon>Gunneridae</taxon>
        <taxon>Pentapetalae</taxon>
        <taxon>rosids</taxon>
        <taxon>malvids</taxon>
        <taxon>Sapindales</taxon>
        <taxon>Sapindaceae</taxon>
        <taxon>Hippocastanoideae</taxon>
        <taxon>Acereae</taxon>
        <taxon>Dipteronia</taxon>
    </lineage>
</organism>
<proteinExistence type="inferred from homology"/>
<dbReference type="AlphaFoldDB" id="A0AAD9U7L9"/>
<comment type="caution">
    <text evidence="4">The sequence shown here is derived from an EMBL/GenBank/DDBJ whole genome shotgun (WGS) entry which is preliminary data.</text>
</comment>
<reference evidence="4" key="1">
    <citation type="journal article" date="2023" name="Plant J.">
        <title>Genome sequences and population genomics provide insights into the demographic history, inbreeding, and mutation load of two 'living fossil' tree species of Dipteronia.</title>
        <authorList>
            <person name="Feng Y."/>
            <person name="Comes H.P."/>
            <person name="Chen J."/>
            <person name="Zhu S."/>
            <person name="Lu R."/>
            <person name="Zhang X."/>
            <person name="Li P."/>
            <person name="Qiu J."/>
            <person name="Olsen K.M."/>
            <person name="Qiu Y."/>
        </authorList>
    </citation>
    <scope>NUCLEOTIDE SEQUENCE</scope>
    <source>
        <strain evidence="4">KIB01</strain>
    </source>
</reference>
<keyword evidence="2" id="KW-0808">Transferase</keyword>
<dbReference type="EMBL" id="JANJYI010000005">
    <property type="protein sequence ID" value="KAK2649357.1"/>
    <property type="molecule type" value="Genomic_DNA"/>
</dbReference>
<gene>
    <name evidence="4" type="ORF">Ddye_016846</name>
</gene>
<dbReference type="PANTHER" id="PTHR31623:SF28">
    <property type="entry name" value="BAHD ACYLTRANSFERASE"/>
    <property type="match status" value="1"/>
</dbReference>